<dbReference type="Pfam" id="PF07690">
    <property type="entry name" value="MFS_1"/>
    <property type="match status" value="1"/>
</dbReference>
<dbReference type="SUPFAM" id="SSF103473">
    <property type="entry name" value="MFS general substrate transporter"/>
    <property type="match status" value="1"/>
</dbReference>
<sequence>MATFVDQAAITGVATALVLFQKGGLTGNQVGFLTASLTIGVAIGSLLGGRLGDRFGRRHIFTITMGIIVIGSFLPLFNTGFGFLLPAILLLGIGVGADLPVALATISETAEDKNRGKILVFSNLLGGFGILMSVLLGIFFGNAGVFGGKIIFAAFGAVAVITLLLRLTIPETDSWLRAHAEKAAGVHTERADNAALSDLFKKPYRKPFLTLVIYYALVGISITLASSFGTYVAYNIAHISVSTYSAVTLVDMPLAIVGAAWFMAVTDTQWRMPYYVIGSVLVTFSIAIPVIFGFNIYSLAALTYIATFAGAFCYETIMKVWTQESFPTMLRGSAQGAIYAVSRLIAAILSAVTPALLALNINALYICVTVLAAVGFFIGWLGFHKDAINTFDEERKDNAKEADQDILISRKEDEK</sequence>
<dbReference type="Proteomes" id="UP000004946">
    <property type="component" value="Chromosome"/>
</dbReference>
<evidence type="ECO:0000313" key="8">
    <source>
        <dbReference type="Proteomes" id="UP000004946"/>
    </source>
</evidence>
<feature type="transmembrane region" description="Helical" evidence="5">
    <location>
        <begin position="363"/>
        <end position="383"/>
    </location>
</feature>
<reference evidence="7 8" key="1">
    <citation type="submission" date="2010-12" db="EMBL/GenBank/DDBJ databases">
        <authorList>
            <person name="Muzny D."/>
            <person name="Qin X."/>
            <person name="Buhay C."/>
            <person name="Dugan-Rocha S."/>
            <person name="Ding Y."/>
            <person name="Chen G."/>
            <person name="Hawes A."/>
            <person name="Holder M."/>
            <person name="Jhangiani S."/>
            <person name="Johnson A."/>
            <person name="Khan Z."/>
            <person name="Li Z."/>
            <person name="Liu W."/>
            <person name="Liu X."/>
            <person name="Perez L."/>
            <person name="Shen H."/>
            <person name="Wang Q."/>
            <person name="Watt J."/>
            <person name="Xi L."/>
            <person name="Xin Y."/>
            <person name="Zhou J."/>
            <person name="Deng J."/>
            <person name="Jiang H."/>
            <person name="Liu Y."/>
            <person name="Qu J."/>
            <person name="Song X.-Z."/>
            <person name="Zhang L."/>
            <person name="Villasana D."/>
            <person name="Johnson A."/>
            <person name="Liu J."/>
            <person name="Liyanage D."/>
            <person name="Lorensuhewa L."/>
            <person name="Robinson T."/>
            <person name="Song A."/>
            <person name="Song B.-B."/>
            <person name="Dinh H."/>
            <person name="Thornton R."/>
            <person name="Coyle M."/>
            <person name="Francisco L."/>
            <person name="Jackson L."/>
            <person name="Javaid M."/>
            <person name="Korchina V."/>
            <person name="Kovar C."/>
            <person name="Mata R."/>
            <person name="Mathew T."/>
            <person name="Ngo R."/>
            <person name="Nguyen L."/>
            <person name="Nguyen N."/>
            <person name="Okwuonu G."/>
            <person name="Ongeri F."/>
            <person name="Pham C."/>
            <person name="Simmons D."/>
            <person name="Wilczek-Boney K."/>
            <person name="Hale W."/>
            <person name="Jakkamsetti A."/>
            <person name="Pham P."/>
            <person name="Ruth R."/>
            <person name="San Lucas F."/>
            <person name="Warren J."/>
            <person name="Zhang J."/>
            <person name="Zhao Z."/>
            <person name="Zhou C."/>
            <person name="Zhu D."/>
            <person name="Lee S."/>
            <person name="Bess C."/>
            <person name="Blankenburg K."/>
            <person name="Forbes L."/>
            <person name="Fu Q."/>
            <person name="Gubbala S."/>
            <person name="Hirani K."/>
            <person name="Jayaseelan J.C."/>
            <person name="Lara F."/>
            <person name="Munidasa M."/>
            <person name="Palculict T."/>
            <person name="Patil S."/>
            <person name="Pu L.-L."/>
            <person name="Saada N."/>
            <person name="Tang L."/>
            <person name="Weissenberger G."/>
            <person name="Zhu Y."/>
            <person name="Hemphill L."/>
            <person name="Shang Y."/>
            <person name="Youmans B."/>
            <person name="Ayvaz T."/>
            <person name="Ross M."/>
            <person name="Santibanez J."/>
            <person name="Aqrawi P."/>
            <person name="Gross S."/>
            <person name="Joshi V."/>
            <person name="Fowler G."/>
            <person name="Nazareth L."/>
            <person name="Reid J."/>
            <person name="Worley K."/>
            <person name="Petrosino J."/>
            <person name="Highlander S."/>
            <person name="Gibbs R."/>
        </authorList>
    </citation>
    <scope>NUCLEOTIDE SEQUENCE [LARGE SCALE GENOMIC DNA]</scope>
    <source>
        <strain evidence="7 8">DSM 10105</strain>
    </source>
</reference>
<feature type="transmembrane region" description="Helical" evidence="5">
    <location>
        <begin position="272"/>
        <end position="292"/>
    </location>
</feature>
<dbReference type="InterPro" id="IPR036259">
    <property type="entry name" value="MFS_trans_sf"/>
</dbReference>
<organism evidence="7 8">
    <name type="scientific">Parascardovia denticolens DSM 10105 = JCM 12538</name>
    <dbReference type="NCBI Taxonomy" id="864564"/>
    <lineage>
        <taxon>Bacteria</taxon>
        <taxon>Bacillati</taxon>
        <taxon>Actinomycetota</taxon>
        <taxon>Actinomycetes</taxon>
        <taxon>Bifidobacteriales</taxon>
        <taxon>Bifidobacteriaceae</taxon>
        <taxon>Parascardovia</taxon>
    </lineage>
</organism>
<evidence type="ECO:0000256" key="3">
    <source>
        <dbReference type="ARBA" id="ARBA00022989"/>
    </source>
</evidence>
<comment type="caution">
    <text evidence="7">The sequence shown here is derived from an EMBL/GenBank/DDBJ whole genome shotgun (WGS) entry which is preliminary data.</text>
</comment>
<dbReference type="GO" id="GO:0005886">
    <property type="term" value="C:plasma membrane"/>
    <property type="evidence" value="ECO:0007669"/>
    <property type="project" value="UniProtKB-SubCell"/>
</dbReference>
<feature type="domain" description="Major facilitator superfamily (MFS) profile" evidence="6">
    <location>
        <begin position="1"/>
        <end position="387"/>
    </location>
</feature>
<dbReference type="PANTHER" id="PTHR23508:SF10">
    <property type="entry name" value="CARBOXYLIC ACID TRANSPORTER PROTEIN HOMOLOG"/>
    <property type="match status" value="1"/>
</dbReference>
<gene>
    <name evidence="7" type="ORF">HMPREF0620_0483</name>
</gene>
<feature type="transmembrane region" description="Helical" evidence="5">
    <location>
        <begin position="118"/>
        <end position="140"/>
    </location>
</feature>
<feature type="transmembrane region" description="Helical" evidence="5">
    <location>
        <begin position="83"/>
        <end position="106"/>
    </location>
</feature>
<evidence type="ECO:0000256" key="1">
    <source>
        <dbReference type="ARBA" id="ARBA00004651"/>
    </source>
</evidence>
<feature type="transmembrane region" description="Helical" evidence="5">
    <location>
        <begin position="60"/>
        <end position="77"/>
    </location>
</feature>
<accession>E6K0Z7</accession>
<feature type="transmembrane region" description="Helical" evidence="5">
    <location>
        <begin position="298"/>
        <end position="317"/>
    </location>
</feature>
<feature type="transmembrane region" description="Helical" evidence="5">
    <location>
        <begin position="246"/>
        <end position="265"/>
    </location>
</feature>
<evidence type="ECO:0000256" key="4">
    <source>
        <dbReference type="ARBA" id="ARBA00023136"/>
    </source>
</evidence>
<dbReference type="EMBL" id="AEON01000001">
    <property type="protein sequence ID" value="EFT83478.1"/>
    <property type="molecule type" value="Genomic_DNA"/>
</dbReference>
<evidence type="ECO:0000313" key="7">
    <source>
        <dbReference type="EMBL" id="EFT83478.1"/>
    </source>
</evidence>
<feature type="transmembrane region" description="Helical" evidence="5">
    <location>
        <begin position="30"/>
        <end position="48"/>
    </location>
</feature>
<comment type="subcellular location">
    <subcellularLocation>
        <location evidence="1">Cell membrane</location>
        <topology evidence="1">Multi-pass membrane protein</topology>
    </subcellularLocation>
</comment>
<protein>
    <submittedName>
        <fullName evidence="7">Transporter, major facilitator family protein</fullName>
    </submittedName>
</protein>
<dbReference type="HOGENOM" id="CLU_001265_46_6_11"/>
<proteinExistence type="predicted"/>
<feature type="transmembrane region" description="Helical" evidence="5">
    <location>
        <begin position="146"/>
        <end position="167"/>
    </location>
</feature>
<keyword evidence="8" id="KW-1185">Reference proteome</keyword>
<dbReference type="InterPro" id="IPR020846">
    <property type="entry name" value="MFS_dom"/>
</dbReference>
<dbReference type="GO" id="GO:0046943">
    <property type="term" value="F:carboxylic acid transmembrane transporter activity"/>
    <property type="evidence" value="ECO:0007669"/>
    <property type="project" value="TreeGrafter"/>
</dbReference>
<evidence type="ECO:0000256" key="5">
    <source>
        <dbReference type="SAM" id="Phobius"/>
    </source>
</evidence>
<dbReference type="InterPro" id="IPR011701">
    <property type="entry name" value="MFS"/>
</dbReference>
<dbReference type="AlphaFoldDB" id="E6K0Z7"/>
<evidence type="ECO:0000259" key="6">
    <source>
        <dbReference type="PROSITE" id="PS50850"/>
    </source>
</evidence>
<evidence type="ECO:0000256" key="2">
    <source>
        <dbReference type="ARBA" id="ARBA00022692"/>
    </source>
</evidence>
<keyword evidence="4 5" id="KW-0472">Membrane</keyword>
<dbReference type="eggNOG" id="COG2814">
    <property type="taxonomic scope" value="Bacteria"/>
</dbReference>
<dbReference type="PANTHER" id="PTHR23508">
    <property type="entry name" value="CARBOXYLIC ACID TRANSPORTER PROTEIN HOMOLOG"/>
    <property type="match status" value="1"/>
</dbReference>
<keyword evidence="3 5" id="KW-1133">Transmembrane helix</keyword>
<keyword evidence="2 5" id="KW-0812">Transmembrane</keyword>
<name>E6K0Z7_PARDN</name>
<dbReference type="Gene3D" id="1.20.1250.20">
    <property type="entry name" value="MFS general substrate transporter like domains"/>
    <property type="match status" value="1"/>
</dbReference>
<feature type="transmembrane region" description="Helical" evidence="5">
    <location>
        <begin position="211"/>
        <end position="234"/>
    </location>
</feature>
<dbReference type="PROSITE" id="PS50850">
    <property type="entry name" value="MFS"/>
    <property type="match status" value="1"/>
</dbReference>
<feature type="transmembrane region" description="Helical" evidence="5">
    <location>
        <begin position="337"/>
        <end position="357"/>
    </location>
</feature>